<evidence type="ECO:0000313" key="4">
    <source>
        <dbReference type="Proteomes" id="UP001172457"/>
    </source>
</evidence>
<name>A0AA38TLS3_9ASTR</name>
<evidence type="ECO:0000259" key="2">
    <source>
        <dbReference type="Pfam" id="PF17921"/>
    </source>
</evidence>
<evidence type="ECO:0000313" key="3">
    <source>
        <dbReference type="EMBL" id="KAJ9557681.1"/>
    </source>
</evidence>
<dbReference type="Gene3D" id="1.10.340.70">
    <property type="match status" value="1"/>
</dbReference>
<feature type="domain" description="Integrase zinc-binding" evidence="2">
    <location>
        <begin position="149"/>
        <end position="202"/>
    </location>
</feature>
<feature type="region of interest" description="Disordered" evidence="1">
    <location>
        <begin position="1"/>
        <end position="20"/>
    </location>
</feature>
<dbReference type="InterPro" id="IPR041588">
    <property type="entry name" value="Integrase_H2C2"/>
</dbReference>
<dbReference type="AlphaFoldDB" id="A0AA38TLS3"/>
<dbReference type="Proteomes" id="UP001172457">
    <property type="component" value="Chromosome 3"/>
</dbReference>
<organism evidence="3 4">
    <name type="scientific">Centaurea solstitialis</name>
    <name type="common">yellow star-thistle</name>
    <dbReference type="NCBI Taxonomy" id="347529"/>
    <lineage>
        <taxon>Eukaryota</taxon>
        <taxon>Viridiplantae</taxon>
        <taxon>Streptophyta</taxon>
        <taxon>Embryophyta</taxon>
        <taxon>Tracheophyta</taxon>
        <taxon>Spermatophyta</taxon>
        <taxon>Magnoliopsida</taxon>
        <taxon>eudicotyledons</taxon>
        <taxon>Gunneridae</taxon>
        <taxon>Pentapetalae</taxon>
        <taxon>asterids</taxon>
        <taxon>campanulids</taxon>
        <taxon>Asterales</taxon>
        <taxon>Asteraceae</taxon>
        <taxon>Carduoideae</taxon>
        <taxon>Cardueae</taxon>
        <taxon>Centaureinae</taxon>
        <taxon>Centaurea</taxon>
    </lineage>
</organism>
<reference evidence="3" key="1">
    <citation type="submission" date="2023-03" db="EMBL/GenBank/DDBJ databases">
        <title>Chromosome-scale reference genome and RAD-based genetic map of yellow starthistle (Centaurea solstitialis) reveal putative structural variation and QTLs associated with invader traits.</title>
        <authorList>
            <person name="Reatini B."/>
            <person name="Cang F.A."/>
            <person name="Jiang Q."/>
            <person name="Mckibben M.T.W."/>
            <person name="Barker M.S."/>
            <person name="Rieseberg L.H."/>
            <person name="Dlugosch K.M."/>
        </authorList>
    </citation>
    <scope>NUCLEOTIDE SEQUENCE</scope>
    <source>
        <strain evidence="3">CAN-66</strain>
        <tissue evidence="3">Leaf</tissue>
    </source>
</reference>
<dbReference type="PANTHER" id="PTHR45835">
    <property type="entry name" value="YALI0A06105P"/>
    <property type="match status" value="1"/>
</dbReference>
<dbReference type="Pfam" id="PF17921">
    <property type="entry name" value="Integrase_H2C2"/>
    <property type="match status" value="1"/>
</dbReference>
<evidence type="ECO:0000256" key="1">
    <source>
        <dbReference type="SAM" id="MobiDB-lite"/>
    </source>
</evidence>
<comment type="caution">
    <text evidence="3">The sequence shown here is derived from an EMBL/GenBank/DDBJ whole genome shotgun (WGS) entry which is preliminary data.</text>
</comment>
<dbReference type="PANTHER" id="PTHR45835:SF99">
    <property type="entry name" value="CHROMO DOMAIN-CONTAINING PROTEIN-RELATED"/>
    <property type="match status" value="1"/>
</dbReference>
<gene>
    <name evidence="3" type="ORF">OSB04_012295</name>
</gene>
<dbReference type="EMBL" id="JARYMX010000003">
    <property type="protein sequence ID" value="KAJ9557681.1"/>
    <property type="molecule type" value="Genomic_DNA"/>
</dbReference>
<accession>A0AA38TLS3</accession>
<keyword evidence="4" id="KW-1185">Reference proteome</keyword>
<sequence length="247" mass="28399">MEEVGSDTHKGGGRRRSNAAAVETAKDVNIHCSEGGQLDDCETHKYVNSEYKSPEDSSYRLMVVELDVGETHNYVNSSFELIVVVLYSNRISVVSSLLERIKTSQTEGLREENLKEEVMAKQKELLTEDSRGLKLFQGRIWVPKVGGNRELLLNEAHKSKYSIHPGSTKMYRDLKMNYWWPVMKLDVASYVEKCVTCLQVKVEHQKPYGSLQPLDIPEWKWEHITMDFVTKLPRTLRGHDTIWVIVD</sequence>
<proteinExistence type="predicted"/>
<protein>
    <recommendedName>
        <fullName evidence="2">Integrase zinc-binding domain-containing protein</fullName>
    </recommendedName>
</protein>
<feature type="compositionally biased region" description="Basic and acidic residues" evidence="1">
    <location>
        <begin position="1"/>
        <end position="10"/>
    </location>
</feature>